<keyword evidence="5" id="KW-1185">Reference proteome</keyword>
<sequence>MLLGVITVIYIIVLALQVCIPYVVRETIVFGVTVPEQHVKHPSLQRAKKHYTRITGIVGITLLIIMLITNWTVAFSELTQSILLSCFLFAMIAVSMGMYWVNHQKVLNLKKHEQWGKNLKQVRAVDLTARNRDEMLPWPFFVAPMGVTAFIIAFTLFRYELMPENIAVHWGPTGAADDWVEKTYFTAILLPCVMLMMQCMMWGIADSIKRSAIKLSVNHKEESLESQLKIRKFASWSVMLLSYGLTIVLTVLQLSNIYPSLAEGEKLLPLLILFLVLELGGTLVFVWKLREWRLDYTENVTSEITDVDEDRYWRGGLIYINREDPSIFVEKRFGIGWTLNLGNPRGYIVIFLPLVILLLISIFSL</sequence>
<dbReference type="Proteomes" id="UP000050668">
    <property type="component" value="Unassembled WGS sequence"/>
</dbReference>
<name>A0ABR5JW03_9BACI</name>
<gene>
    <name evidence="4" type="ORF">AEA09_19045</name>
</gene>
<evidence type="ECO:0000313" key="4">
    <source>
        <dbReference type="EMBL" id="KOS66174.1"/>
    </source>
</evidence>
<evidence type="ECO:0000259" key="2">
    <source>
        <dbReference type="Pfam" id="PF07853"/>
    </source>
</evidence>
<feature type="transmembrane region" description="Helical" evidence="1">
    <location>
        <begin position="138"/>
        <end position="157"/>
    </location>
</feature>
<comment type="caution">
    <text evidence="4">The sequence shown here is derived from an EMBL/GenBank/DDBJ whole genome shotgun (WGS) entry which is preliminary data.</text>
</comment>
<dbReference type="Pfam" id="PF07853">
    <property type="entry name" value="DUF1648"/>
    <property type="match status" value="1"/>
</dbReference>
<dbReference type="Pfam" id="PF19124">
    <property type="entry name" value="DUF5808"/>
    <property type="match status" value="1"/>
</dbReference>
<evidence type="ECO:0008006" key="6">
    <source>
        <dbReference type="Google" id="ProtNLM"/>
    </source>
</evidence>
<evidence type="ECO:0000259" key="3">
    <source>
        <dbReference type="Pfam" id="PF19124"/>
    </source>
</evidence>
<dbReference type="RefSeq" id="WP_053585544.1">
    <property type="nucleotide sequence ID" value="NZ_LGRV01000009.1"/>
</dbReference>
<evidence type="ECO:0000256" key="1">
    <source>
        <dbReference type="SAM" id="Phobius"/>
    </source>
</evidence>
<dbReference type="PANTHER" id="PTHR37810:SF9">
    <property type="entry name" value="MEMBRANE PROTEIN"/>
    <property type="match status" value="1"/>
</dbReference>
<feature type="transmembrane region" description="Helical" evidence="1">
    <location>
        <begin position="267"/>
        <end position="287"/>
    </location>
</feature>
<protein>
    <recommendedName>
        <fullName evidence="6">DUF1648 domain-containing protein</fullName>
    </recommendedName>
</protein>
<feature type="transmembrane region" description="Helical" evidence="1">
    <location>
        <begin position="6"/>
        <end position="24"/>
    </location>
</feature>
<feature type="transmembrane region" description="Helical" evidence="1">
    <location>
        <begin position="54"/>
        <end position="76"/>
    </location>
</feature>
<dbReference type="InterPro" id="IPR012867">
    <property type="entry name" value="DUF1648"/>
</dbReference>
<feature type="transmembrane region" description="Helical" evidence="1">
    <location>
        <begin position="346"/>
        <end position="364"/>
    </location>
</feature>
<reference evidence="5" key="1">
    <citation type="submission" date="2015-07" db="EMBL/GenBank/DDBJ databases">
        <title>Fjat-14205 dsm 2895.</title>
        <authorList>
            <person name="Liu B."/>
            <person name="Wang J."/>
            <person name="Zhu Y."/>
            <person name="Liu G."/>
            <person name="Chen Q."/>
            <person name="Chen Z."/>
            <person name="Lan J."/>
            <person name="Che J."/>
            <person name="Ge C."/>
            <person name="Shi H."/>
            <person name="Pan Z."/>
            <person name="Liu X."/>
        </authorList>
    </citation>
    <scope>NUCLEOTIDE SEQUENCE [LARGE SCALE GENOMIC DNA]</scope>
    <source>
        <strain evidence="5">DSM 25560</strain>
    </source>
</reference>
<keyword evidence="1" id="KW-0472">Membrane</keyword>
<organism evidence="4 5">
    <name type="scientific">Lysinibacillus contaminans</name>
    <dbReference type="NCBI Taxonomy" id="1293441"/>
    <lineage>
        <taxon>Bacteria</taxon>
        <taxon>Bacillati</taxon>
        <taxon>Bacillota</taxon>
        <taxon>Bacilli</taxon>
        <taxon>Bacillales</taxon>
        <taxon>Bacillaceae</taxon>
        <taxon>Lysinibacillus</taxon>
    </lineage>
</organism>
<feature type="domain" description="DUF5808" evidence="3">
    <location>
        <begin position="322"/>
        <end position="347"/>
    </location>
</feature>
<keyword evidence="1" id="KW-1133">Transmembrane helix</keyword>
<feature type="transmembrane region" description="Helical" evidence="1">
    <location>
        <begin position="184"/>
        <end position="205"/>
    </location>
</feature>
<dbReference type="PANTHER" id="PTHR37810">
    <property type="entry name" value="IMMUNITY PROTEIN SDPI"/>
    <property type="match status" value="1"/>
</dbReference>
<feature type="domain" description="DUF1648" evidence="2">
    <location>
        <begin position="148"/>
        <end position="195"/>
    </location>
</feature>
<dbReference type="EMBL" id="LGRV01000009">
    <property type="protein sequence ID" value="KOS66174.1"/>
    <property type="molecule type" value="Genomic_DNA"/>
</dbReference>
<feature type="transmembrane region" description="Helical" evidence="1">
    <location>
        <begin position="233"/>
        <end position="255"/>
    </location>
</feature>
<proteinExistence type="predicted"/>
<evidence type="ECO:0000313" key="5">
    <source>
        <dbReference type="Proteomes" id="UP000050668"/>
    </source>
</evidence>
<accession>A0ABR5JW03</accession>
<feature type="transmembrane region" description="Helical" evidence="1">
    <location>
        <begin position="82"/>
        <end position="101"/>
    </location>
</feature>
<dbReference type="InterPro" id="IPR043831">
    <property type="entry name" value="DUF5808"/>
</dbReference>
<keyword evidence="1" id="KW-0812">Transmembrane</keyword>